<evidence type="ECO:0000313" key="3">
    <source>
        <dbReference type="EMBL" id="KKM84612.1"/>
    </source>
</evidence>
<evidence type="ECO:0000256" key="1">
    <source>
        <dbReference type="ARBA" id="ARBA00022723"/>
    </source>
</evidence>
<dbReference type="InterPro" id="IPR017969">
    <property type="entry name" value="Heavy-metal-associated_CS"/>
</dbReference>
<dbReference type="EMBL" id="LAZR01007537">
    <property type="protein sequence ID" value="KKM84612.1"/>
    <property type="molecule type" value="Genomic_DNA"/>
</dbReference>
<sequence>MKTTILSIDGMHCDGCVQVVQHLLEQQVGVNGCSVSLDSKQARIAHDADQVSAETLAEALRAAGYKASPTES</sequence>
<dbReference type="AlphaFoldDB" id="A0A0F9NTI8"/>
<reference evidence="3" key="1">
    <citation type="journal article" date="2015" name="Nature">
        <title>Complex archaea that bridge the gap between prokaryotes and eukaryotes.</title>
        <authorList>
            <person name="Spang A."/>
            <person name="Saw J.H."/>
            <person name="Jorgensen S.L."/>
            <person name="Zaremba-Niedzwiedzka K."/>
            <person name="Martijn J."/>
            <person name="Lind A.E."/>
            <person name="van Eijk R."/>
            <person name="Schleper C."/>
            <person name="Guy L."/>
            <person name="Ettema T.J."/>
        </authorList>
    </citation>
    <scope>NUCLEOTIDE SEQUENCE</scope>
</reference>
<protein>
    <recommendedName>
        <fullName evidence="2">HMA domain-containing protein</fullName>
    </recommendedName>
</protein>
<keyword evidence="1" id="KW-0479">Metal-binding</keyword>
<accession>A0A0F9NTI8</accession>
<organism evidence="3">
    <name type="scientific">marine sediment metagenome</name>
    <dbReference type="NCBI Taxonomy" id="412755"/>
    <lineage>
        <taxon>unclassified sequences</taxon>
        <taxon>metagenomes</taxon>
        <taxon>ecological metagenomes</taxon>
    </lineage>
</organism>
<dbReference type="GO" id="GO:0046872">
    <property type="term" value="F:metal ion binding"/>
    <property type="evidence" value="ECO:0007669"/>
    <property type="project" value="UniProtKB-KW"/>
</dbReference>
<dbReference type="Gene3D" id="3.30.70.100">
    <property type="match status" value="1"/>
</dbReference>
<dbReference type="InterPro" id="IPR006121">
    <property type="entry name" value="HMA_dom"/>
</dbReference>
<dbReference type="PROSITE" id="PS50846">
    <property type="entry name" value="HMA_2"/>
    <property type="match status" value="1"/>
</dbReference>
<dbReference type="FunFam" id="3.30.70.100:FF:000001">
    <property type="entry name" value="ATPase copper transporting beta"/>
    <property type="match status" value="1"/>
</dbReference>
<dbReference type="SUPFAM" id="SSF55008">
    <property type="entry name" value="HMA, heavy metal-associated domain"/>
    <property type="match status" value="1"/>
</dbReference>
<proteinExistence type="predicted"/>
<dbReference type="InterPro" id="IPR036163">
    <property type="entry name" value="HMA_dom_sf"/>
</dbReference>
<evidence type="ECO:0000259" key="2">
    <source>
        <dbReference type="PROSITE" id="PS50846"/>
    </source>
</evidence>
<comment type="caution">
    <text evidence="3">The sequence shown here is derived from an EMBL/GenBank/DDBJ whole genome shotgun (WGS) entry which is preliminary data.</text>
</comment>
<name>A0A0F9NTI8_9ZZZZ</name>
<gene>
    <name evidence="3" type="ORF">LCGC14_1297370</name>
</gene>
<dbReference type="CDD" id="cd00371">
    <property type="entry name" value="HMA"/>
    <property type="match status" value="1"/>
</dbReference>
<dbReference type="Pfam" id="PF00403">
    <property type="entry name" value="HMA"/>
    <property type="match status" value="1"/>
</dbReference>
<dbReference type="PROSITE" id="PS01047">
    <property type="entry name" value="HMA_1"/>
    <property type="match status" value="1"/>
</dbReference>
<feature type="domain" description="HMA" evidence="2">
    <location>
        <begin position="2"/>
        <end position="68"/>
    </location>
</feature>